<gene>
    <name evidence="2" type="ORF">PoB_005435600</name>
</gene>
<reference evidence="2 3" key="1">
    <citation type="journal article" date="2021" name="Elife">
        <title>Chloroplast acquisition without the gene transfer in kleptoplastic sea slugs, Plakobranchus ocellatus.</title>
        <authorList>
            <person name="Maeda T."/>
            <person name="Takahashi S."/>
            <person name="Yoshida T."/>
            <person name="Shimamura S."/>
            <person name="Takaki Y."/>
            <person name="Nagai Y."/>
            <person name="Toyoda A."/>
            <person name="Suzuki Y."/>
            <person name="Arimoto A."/>
            <person name="Ishii H."/>
            <person name="Satoh N."/>
            <person name="Nishiyama T."/>
            <person name="Hasebe M."/>
            <person name="Maruyama T."/>
            <person name="Minagawa J."/>
            <person name="Obokata J."/>
            <person name="Shigenobu S."/>
        </authorList>
    </citation>
    <scope>NUCLEOTIDE SEQUENCE [LARGE SCALE GENOMIC DNA]</scope>
</reference>
<protein>
    <submittedName>
        <fullName evidence="2">Uncharacterized protein</fullName>
    </submittedName>
</protein>
<sequence length="149" mass="16235">MASTPSLRPARTFLSRVQTPLQTARPGPPSCQHAGNRARTRDSRVTADHRAASLAICHLCPGDKKRVYVVGALSFSQILPALTTIQLTLRSAGMPLSRVRAPLLALRPNGGLEYLRSTCCGLVTHINPIQLTHILPNILSQTIFENFTM</sequence>
<proteinExistence type="predicted"/>
<dbReference type="EMBL" id="BLXT01005966">
    <property type="protein sequence ID" value="GFO27851.1"/>
    <property type="molecule type" value="Genomic_DNA"/>
</dbReference>
<evidence type="ECO:0000256" key="1">
    <source>
        <dbReference type="SAM" id="MobiDB-lite"/>
    </source>
</evidence>
<dbReference type="AlphaFoldDB" id="A0AAV4BXG7"/>
<feature type="region of interest" description="Disordered" evidence="1">
    <location>
        <begin position="19"/>
        <end position="44"/>
    </location>
</feature>
<evidence type="ECO:0000313" key="3">
    <source>
        <dbReference type="Proteomes" id="UP000735302"/>
    </source>
</evidence>
<organism evidence="2 3">
    <name type="scientific">Plakobranchus ocellatus</name>
    <dbReference type="NCBI Taxonomy" id="259542"/>
    <lineage>
        <taxon>Eukaryota</taxon>
        <taxon>Metazoa</taxon>
        <taxon>Spiralia</taxon>
        <taxon>Lophotrochozoa</taxon>
        <taxon>Mollusca</taxon>
        <taxon>Gastropoda</taxon>
        <taxon>Heterobranchia</taxon>
        <taxon>Euthyneura</taxon>
        <taxon>Panpulmonata</taxon>
        <taxon>Sacoglossa</taxon>
        <taxon>Placobranchoidea</taxon>
        <taxon>Plakobranchidae</taxon>
        <taxon>Plakobranchus</taxon>
    </lineage>
</organism>
<comment type="caution">
    <text evidence="2">The sequence shown here is derived from an EMBL/GenBank/DDBJ whole genome shotgun (WGS) entry which is preliminary data.</text>
</comment>
<evidence type="ECO:0000313" key="2">
    <source>
        <dbReference type="EMBL" id="GFO27851.1"/>
    </source>
</evidence>
<name>A0AAV4BXG7_9GAST</name>
<accession>A0AAV4BXG7</accession>
<keyword evidence="3" id="KW-1185">Reference proteome</keyword>
<dbReference type="Proteomes" id="UP000735302">
    <property type="component" value="Unassembled WGS sequence"/>
</dbReference>